<protein>
    <recommendedName>
        <fullName evidence="4">Transmembrane protein</fullName>
    </recommendedName>
</protein>
<keyword evidence="1" id="KW-1133">Transmembrane helix</keyword>
<gene>
    <name evidence="2" type="ORF">POCTA_138.1.T0040074</name>
</gene>
<name>A0A8S1RZW5_PAROT</name>
<evidence type="ECO:0008006" key="4">
    <source>
        <dbReference type="Google" id="ProtNLM"/>
    </source>
</evidence>
<dbReference type="Proteomes" id="UP000683925">
    <property type="component" value="Unassembled WGS sequence"/>
</dbReference>
<organism evidence="2 3">
    <name type="scientific">Paramecium octaurelia</name>
    <dbReference type="NCBI Taxonomy" id="43137"/>
    <lineage>
        <taxon>Eukaryota</taxon>
        <taxon>Sar</taxon>
        <taxon>Alveolata</taxon>
        <taxon>Ciliophora</taxon>
        <taxon>Intramacronucleata</taxon>
        <taxon>Oligohymenophorea</taxon>
        <taxon>Peniculida</taxon>
        <taxon>Parameciidae</taxon>
        <taxon>Paramecium</taxon>
    </lineage>
</organism>
<dbReference type="EMBL" id="CAJJDP010000003">
    <property type="protein sequence ID" value="CAD8132685.1"/>
    <property type="molecule type" value="Genomic_DNA"/>
</dbReference>
<sequence length="131" mass="15678">MMKPQDQINGKIFQGIRELTIQKCYKWKVQQILHYNWRMFYITLIMLLVHTLHTNTSLNLCCKKKINQNQIQNKYYITSGREGSLIVGFTFYIGNNEKRRVFSIGYISREKTQVKQERSIDHNLSFILKNN</sequence>
<evidence type="ECO:0000313" key="3">
    <source>
        <dbReference type="Proteomes" id="UP000683925"/>
    </source>
</evidence>
<keyword evidence="1" id="KW-0472">Membrane</keyword>
<evidence type="ECO:0000256" key="1">
    <source>
        <dbReference type="SAM" id="Phobius"/>
    </source>
</evidence>
<dbReference type="AlphaFoldDB" id="A0A8S1RZW5"/>
<feature type="transmembrane region" description="Helical" evidence="1">
    <location>
        <begin position="35"/>
        <end position="53"/>
    </location>
</feature>
<reference evidence="2" key="1">
    <citation type="submission" date="2021-01" db="EMBL/GenBank/DDBJ databases">
        <authorList>
            <consortium name="Genoscope - CEA"/>
            <person name="William W."/>
        </authorList>
    </citation>
    <scope>NUCLEOTIDE SEQUENCE</scope>
</reference>
<comment type="caution">
    <text evidence="2">The sequence shown here is derived from an EMBL/GenBank/DDBJ whole genome shotgun (WGS) entry which is preliminary data.</text>
</comment>
<evidence type="ECO:0000313" key="2">
    <source>
        <dbReference type="EMBL" id="CAD8132685.1"/>
    </source>
</evidence>
<accession>A0A8S1RZW5</accession>
<keyword evidence="1" id="KW-0812">Transmembrane</keyword>
<proteinExistence type="predicted"/>
<keyword evidence="3" id="KW-1185">Reference proteome</keyword>